<evidence type="ECO:0000313" key="2">
    <source>
        <dbReference type="EMBL" id="KGM54351.1"/>
    </source>
</evidence>
<dbReference type="InterPro" id="IPR058063">
    <property type="entry name" value="FFLEE_fam"/>
</dbReference>
<dbReference type="eggNOG" id="ENOG5031R3M">
    <property type="taxonomic scope" value="Bacteria"/>
</dbReference>
<accession>A0A0A0ETZ7</accession>
<sequence>MARTRDLSVRLPDLLQRHQRLTNPVLEARNRLRWLPELRRWQAERLRRSFAHFLENPRHRAAAEFFLSDVYGDHDFSRRDADIARVVPLMQKLLPDTLLASVADAVELGLLTHAFDLRMAEVLENLAPGRKRLDDALYGEAYRASGLPRLRSHQIDLIARVGKDLGRGLKLPGVRMLLKLSRGPATAAGLAELQGFLERGVDAFARLGDPAAFVAEIEQDERALSRRLFAGDPRTPG</sequence>
<dbReference type="AlphaFoldDB" id="A0A0A0ETZ7"/>
<dbReference type="InterPro" id="IPR058511">
    <property type="entry name" value="DUF8198"/>
</dbReference>
<organism evidence="2 3">
    <name type="scientific">Lysobacter daejeonensis GH1-9</name>
    <dbReference type="NCBI Taxonomy" id="1385517"/>
    <lineage>
        <taxon>Bacteria</taxon>
        <taxon>Pseudomonadati</taxon>
        <taxon>Pseudomonadota</taxon>
        <taxon>Gammaproteobacteria</taxon>
        <taxon>Lysobacterales</taxon>
        <taxon>Lysobacteraceae</taxon>
        <taxon>Aerolutibacter</taxon>
    </lineage>
</organism>
<keyword evidence="3" id="KW-1185">Reference proteome</keyword>
<reference evidence="2 3" key="1">
    <citation type="submission" date="2013-08" db="EMBL/GenBank/DDBJ databases">
        <title>Genome sequencing of Lysobacter.</title>
        <authorList>
            <person name="Zhang S."/>
            <person name="Wang G."/>
        </authorList>
    </citation>
    <scope>NUCLEOTIDE SEQUENCE [LARGE SCALE GENOMIC DNA]</scope>
    <source>
        <strain evidence="2 3">GH1-9</strain>
    </source>
</reference>
<proteinExistence type="predicted"/>
<dbReference type="Pfam" id="PF26621">
    <property type="entry name" value="DUF8198"/>
    <property type="match status" value="1"/>
</dbReference>
<evidence type="ECO:0000259" key="1">
    <source>
        <dbReference type="Pfam" id="PF26621"/>
    </source>
</evidence>
<dbReference type="NCBIfam" id="NF047641">
    <property type="entry name" value="FFLEE_fam"/>
    <property type="match status" value="1"/>
</dbReference>
<comment type="caution">
    <text evidence="2">The sequence shown here is derived from an EMBL/GenBank/DDBJ whole genome shotgun (WGS) entry which is preliminary data.</text>
</comment>
<dbReference type="RefSeq" id="WP_036137402.1">
    <property type="nucleotide sequence ID" value="NZ_AVPU01000014.1"/>
</dbReference>
<evidence type="ECO:0000313" key="3">
    <source>
        <dbReference type="Proteomes" id="UP000029998"/>
    </source>
</evidence>
<name>A0A0A0ETZ7_9GAMM</name>
<dbReference type="EMBL" id="AVPU01000014">
    <property type="protein sequence ID" value="KGM54351.1"/>
    <property type="molecule type" value="Genomic_DNA"/>
</dbReference>
<dbReference type="STRING" id="1385517.N800_04645"/>
<dbReference type="Proteomes" id="UP000029998">
    <property type="component" value="Unassembled WGS sequence"/>
</dbReference>
<feature type="domain" description="DUF8198" evidence="1">
    <location>
        <begin position="28"/>
        <end position="234"/>
    </location>
</feature>
<dbReference type="OrthoDB" id="7957365at2"/>
<protein>
    <recommendedName>
        <fullName evidence="1">DUF8198 domain-containing protein</fullName>
    </recommendedName>
</protein>
<gene>
    <name evidence="2" type="ORF">N800_04645</name>
</gene>